<keyword evidence="1" id="KW-1133">Transmembrane helix</keyword>
<reference evidence="3 4" key="1">
    <citation type="submission" date="2018-08" db="EMBL/GenBank/DDBJ databases">
        <title>A genome reference for cultivated species of the human gut microbiota.</title>
        <authorList>
            <person name="Zou Y."/>
            <person name="Xue W."/>
            <person name="Luo G."/>
        </authorList>
    </citation>
    <scope>NUCLEOTIDE SEQUENCE [LARGE SCALE GENOMIC DNA]</scope>
    <source>
        <strain evidence="3 4">AM16-54</strain>
    </source>
</reference>
<dbReference type="AlphaFoldDB" id="A0A3R6GYF7"/>
<dbReference type="Proteomes" id="UP000423156">
    <property type="component" value="Unassembled WGS sequence"/>
</dbReference>
<reference evidence="2" key="3">
    <citation type="submission" date="2022-12" db="EMBL/GenBank/DDBJ databases">
        <title>Distinct polysaccharide growth profiles of human intestinal Prevotella copri isolates.</title>
        <authorList>
            <person name="Fehlner-Peach H."/>
            <person name="Magnabosco C."/>
            <person name="Raghavan V."/>
            <person name="Scher J.U."/>
            <person name="Tett A."/>
            <person name="Cox L.M."/>
            <person name="Gottsegen C."/>
            <person name="Watters A."/>
            <person name="Wiltshire- Gordon J.D."/>
            <person name="Segata N."/>
            <person name="Bonneau R."/>
            <person name="Littman D.R."/>
        </authorList>
    </citation>
    <scope>NUCLEOTIDE SEQUENCE</scope>
    <source>
        <strain evidence="2">BU41712</strain>
    </source>
</reference>
<evidence type="ECO:0000256" key="1">
    <source>
        <dbReference type="SAM" id="Phobius"/>
    </source>
</evidence>
<comment type="caution">
    <text evidence="3">The sequence shown here is derived from an EMBL/GenBank/DDBJ whole genome shotgun (WGS) entry which is preliminary data.</text>
</comment>
<reference evidence="5" key="2">
    <citation type="submission" date="2019-09" db="EMBL/GenBank/DDBJ databases">
        <title>Distinct polysaccharide growth profiles of human intestinal Prevotella copri isolates.</title>
        <authorList>
            <person name="Fehlner-Peach H."/>
            <person name="Magnabosco C."/>
            <person name="Raghavan V."/>
            <person name="Scher J.U."/>
            <person name="Tett A."/>
            <person name="Cox L.M."/>
            <person name="Gottsegen C."/>
            <person name="Watters A."/>
            <person name="Wiltshire- Gordon J.D."/>
            <person name="Segata N."/>
            <person name="Bonneau R."/>
            <person name="Littman D.R."/>
        </authorList>
    </citation>
    <scope>NUCLEOTIDE SEQUENCE [LARGE SCALE GENOMIC DNA]</scope>
    <source>
        <strain evidence="5">BU41712</strain>
    </source>
</reference>
<evidence type="ECO:0000313" key="3">
    <source>
        <dbReference type="EMBL" id="RHH85315.1"/>
    </source>
</evidence>
<organism evidence="3 4">
    <name type="scientific">Segatella copri</name>
    <dbReference type="NCBI Taxonomy" id="165179"/>
    <lineage>
        <taxon>Bacteria</taxon>
        <taxon>Pseudomonadati</taxon>
        <taxon>Bacteroidota</taxon>
        <taxon>Bacteroidia</taxon>
        <taxon>Bacteroidales</taxon>
        <taxon>Prevotellaceae</taxon>
        <taxon>Segatella</taxon>
    </lineage>
</organism>
<evidence type="ECO:0000313" key="4">
    <source>
        <dbReference type="Proteomes" id="UP000284548"/>
    </source>
</evidence>
<protein>
    <submittedName>
        <fullName evidence="3">Uncharacterized protein</fullName>
    </submittedName>
</protein>
<name>A0A3R6GYF7_9BACT</name>
<feature type="transmembrane region" description="Helical" evidence="1">
    <location>
        <begin position="6"/>
        <end position="29"/>
    </location>
</feature>
<dbReference type="Proteomes" id="UP000284548">
    <property type="component" value="Unassembled WGS sequence"/>
</dbReference>
<dbReference type="EMBL" id="VZBZ01000153">
    <property type="protein sequence ID" value="MQN78719.1"/>
    <property type="molecule type" value="Genomic_DNA"/>
</dbReference>
<proteinExistence type="predicted"/>
<accession>A0A3R6GYF7</accession>
<gene>
    <name evidence="3" type="ORF">DW192_00885</name>
    <name evidence="2" type="ORF">F7D71_12820</name>
</gene>
<evidence type="ECO:0000313" key="5">
    <source>
        <dbReference type="Proteomes" id="UP000423156"/>
    </source>
</evidence>
<keyword evidence="1" id="KW-0472">Membrane</keyword>
<sequence>MDLVITILGWIALGVISAYLLAIVGKIIFDAATADYKLYKHVRLCRKRLLRQRYEDYAWLLFQLEKDTEVFNLTHNTRDWTFEDWREFYLKKAKEDKQ</sequence>
<dbReference type="EMBL" id="QRKB01000001">
    <property type="protein sequence ID" value="RHH85315.1"/>
    <property type="molecule type" value="Genomic_DNA"/>
</dbReference>
<keyword evidence="1" id="KW-0812">Transmembrane</keyword>
<evidence type="ECO:0000313" key="2">
    <source>
        <dbReference type="EMBL" id="MQN78719.1"/>
    </source>
</evidence>
<dbReference type="RefSeq" id="WP_118253201.1">
    <property type="nucleotide sequence ID" value="NZ_JAQEAK010000021.1"/>
</dbReference>